<evidence type="ECO:0000313" key="2">
    <source>
        <dbReference type="EMBL" id="RXE57141.1"/>
    </source>
</evidence>
<dbReference type="InterPro" id="IPR024277">
    <property type="entry name" value="DUF3821"/>
</dbReference>
<evidence type="ECO:0000259" key="1">
    <source>
        <dbReference type="Pfam" id="PF12863"/>
    </source>
</evidence>
<proteinExistence type="predicted"/>
<feature type="domain" description="DUF3821" evidence="1">
    <location>
        <begin position="33"/>
        <end position="155"/>
    </location>
</feature>
<dbReference type="Proteomes" id="UP000290932">
    <property type="component" value="Unassembled WGS sequence"/>
</dbReference>
<evidence type="ECO:0000313" key="3">
    <source>
        <dbReference type="Proteomes" id="UP000290932"/>
    </source>
</evidence>
<dbReference type="AlphaFoldDB" id="A0A498H287"/>
<reference evidence="2 3" key="1">
    <citation type="journal article" date="2015" name="Int. J. Syst. Evol. Microbiol.">
        <title>Methanoculleus taiwanensis sp. nov., a methanogen isolated from deep marine sediment at the deformation front area near Taiwan.</title>
        <authorList>
            <person name="Weng C.Y."/>
            <person name="Chen S.C."/>
            <person name="Lai M.C."/>
            <person name="Wu S.Y."/>
            <person name="Lin S."/>
            <person name="Yang T.F."/>
            <person name="Chen P.C."/>
        </authorList>
    </citation>
    <scope>NUCLEOTIDE SEQUENCE [LARGE SCALE GENOMIC DNA]</scope>
    <source>
        <strain evidence="2 3">CYW4</strain>
    </source>
</reference>
<accession>A0A498H287</accession>
<comment type="caution">
    <text evidence="2">The sequence shown here is derived from an EMBL/GenBank/DDBJ whole genome shotgun (WGS) entry which is preliminary data.</text>
</comment>
<name>A0A498H287_9EURY</name>
<keyword evidence="3" id="KW-1185">Reference proteome</keyword>
<dbReference type="Pfam" id="PF12863">
    <property type="entry name" value="DUF3821"/>
    <property type="match status" value="1"/>
</dbReference>
<protein>
    <recommendedName>
        <fullName evidence="1">DUF3821 domain-containing protein</fullName>
    </recommendedName>
</protein>
<dbReference type="EMBL" id="LHQS01000001">
    <property type="protein sequence ID" value="RXE57141.1"/>
    <property type="molecule type" value="Genomic_DNA"/>
</dbReference>
<gene>
    <name evidence="2" type="ORF">ABH15_03195</name>
</gene>
<sequence>MRSFVCLLLCLFLAAALALPAAGADGGGRVVQSGDTIYIGEEDLDLTPLFAGSPPSPAGMNRLVHSGDPENIIDVPDPGRFDLTPVAVGGVTGSYAVLPQGGAPGRQVAVAEPLRLRVVSNGSPSESVNGMVLTENRTIDLVLVHNLSGVSARIDLVGPEGGLLPSFGGVNLTAIPVTASPVVIGGIDLAGVPPGFYAARARVPSPNATYLSNTVVVGVVPS</sequence>
<organism evidence="2 3">
    <name type="scientific">Methanoculleus taiwanensis</name>
    <dbReference type="NCBI Taxonomy" id="1550565"/>
    <lineage>
        <taxon>Archaea</taxon>
        <taxon>Methanobacteriati</taxon>
        <taxon>Methanobacteriota</taxon>
        <taxon>Stenosarchaea group</taxon>
        <taxon>Methanomicrobia</taxon>
        <taxon>Methanomicrobiales</taxon>
        <taxon>Methanomicrobiaceae</taxon>
        <taxon>Methanoculleus</taxon>
    </lineage>
</organism>
<dbReference type="RefSeq" id="WP_241648014.1">
    <property type="nucleotide sequence ID" value="NZ_LHQS01000001.1"/>
</dbReference>